<proteinExistence type="predicted"/>
<dbReference type="AlphaFoldDB" id="A0A395V6C8"/>
<organism evidence="3 4">
    <name type="scientific">Roseburia hominis</name>
    <dbReference type="NCBI Taxonomy" id="301301"/>
    <lineage>
        <taxon>Bacteria</taxon>
        <taxon>Bacillati</taxon>
        <taxon>Bacillota</taxon>
        <taxon>Clostridia</taxon>
        <taxon>Lachnospirales</taxon>
        <taxon>Lachnospiraceae</taxon>
        <taxon>Roseburia</taxon>
    </lineage>
</organism>
<dbReference type="PANTHER" id="PTHR41786:SF1">
    <property type="entry name" value="6-HYDROXYMETHYLPTERIN DIPHOSPHOKINASE MPTE-LIKE DOMAIN-CONTAINING PROTEIN"/>
    <property type="match status" value="1"/>
</dbReference>
<feature type="domain" description="6-hydroxymethylpterin diphosphokinase MptE-like" evidence="1">
    <location>
        <begin position="205"/>
        <end position="379"/>
    </location>
</feature>
<accession>A0A395V6C8</accession>
<dbReference type="PANTHER" id="PTHR41786">
    <property type="entry name" value="MOTILITY ACCESSORY FACTOR MAF"/>
    <property type="match status" value="1"/>
</dbReference>
<dbReference type="InterPro" id="IPR002826">
    <property type="entry name" value="MptE-like"/>
</dbReference>
<protein>
    <submittedName>
        <fullName evidence="3">DUF115 domain-containing protein</fullName>
    </submittedName>
</protein>
<dbReference type="RefSeq" id="WP_118097474.1">
    <property type="nucleotide sequence ID" value="NZ_DBFVHP010000052.1"/>
</dbReference>
<dbReference type="Pfam" id="PF20157">
    <property type="entry name" value="Maf_flag10_N"/>
    <property type="match status" value="1"/>
</dbReference>
<reference evidence="3 4" key="1">
    <citation type="submission" date="2018-08" db="EMBL/GenBank/DDBJ databases">
        <title>A genome reference for cultivated species of the human gut microbiota.</title>
        <authorList>
            <person name="Zou Y."/>
            <person name="Xue W."/>
            <person name="Luo G."/>
        </authorList>
    </citation>
    <scope>NUCLEOTIDE SEQUENCE [LARGE SCALE GENOMIC DNA]</scope>
    <source>
        <strain evidence="3 4">AF22-12AC</strain>
    </source>
</reference>
<dbReference type="Pfam" id="PF01973">
    <property type="entry name" value="MptE-like"/>
    <property type="match status" value="1"/>
</dbReference>
<evidence type="ECO:0000259" key="1">
    <source>
        <dbReference type="Pfam" id="PF01973"/>
    </source>
</evidence>
<dbReference type="Proteomes" id="UP000266172">
    <property type="component" value="Unassembled WGS sequence"/>
</dbReference>
<evidence type="ECO:0000259" key="2">
    <source>
        <dbReference type="Pfam" id="PF20157"/>
    </source>
</evidence>
<evidence type="ECO:0000313" key="4">
    <source>
        <dbReference type="Proteomes" id="UP000266172"/>
    </source>
</evidence>
<dbReference type="EMBL" id="QRVL01000007">
    <property type="protein sequence ID" value="RGS40379.1"/>
    <property type="molecule type" value="Genomic_DNA"/>
</dbReference>
<name>A0A395V6C8_9FIRM</name>
<gene>
    <name evidence="3" type="ORF">DWX93_09675</name>
</gene>
<sequence>MTLLDKNEKAWKQRNKALLKQLYSITIDNNIITAETEKQEKIFGIQTTNRVWYLNSRLDPEAAARCYAKRYPPRIYETYFVFGLSDGRHIRELLGQCDDTNHVIVYEPNASFFYLVNCVMDLSDLIADDRLQICVPGVTADIETIMRFTLQDLNFMIMEFCILPGYDVLYHDACEGFMDAIQERLQEEIVHKSTRLTFQRMVPQHTLYNMKHMIGCRNIYQIRQALEGLNVEEIPAILVSAGPSLDKNISELKKAQGKAFIVVVDAALRTVLRAGVRPDMVCTIDPESPDRFFENLDVTDLAWCCNRITRPWVLEHCAKRVYYYGFFEKRWNQILDENMEYPFPDIPSGGCVSATAFALACYLGFRKLILIGQDMAFTGGISHTAGIEGAFGDNDEYIKSRNRIQVEGIDGTMLETDFQMWYYKKWFEKAIRANEGLIEVIDATEGGARIEGTRLMTLKDVVAEYCSRPLAFEEIEKNIPDAYSAETKTKLAAEWHKMRQQIDSIGTQVKQGLAIQEKLLQELRQQRSVAELMPDLKRMMDHNEELEQLPLFGMMVSYAQTEEYALGDEIYQKEEMGIEELVEKNYTLYQGYERAVSLLTEDIEMYA</sequence>
<feature type="domain" description="Glycosyltransferase Maf N-terminal" evidence="2">
    <location>
        <begin position="57"/>
        <end position="126"/>
    </location>
</feature>
<dbReference type="InterPro" id="IPR045376">
    <property type="entry name" value="Maf_N"/>
</dbReference>
<evidence type="ECO:0000313" key="3">
    <source>
        <dbReference type="EMBL" id="RGS40379.1"/>
    </source>
</evidence>
<comment type="caution">
    <text evidence="3">The sequence shown here is derived from an EMBL/GenBank/DDBJ whole genome shotgun (WGS) entry which is preliminary data.</text>
</comment>